<evidence type="ECO:0000256" key="13">
    <source>
        <dbReference type="ARBA" id="ARBA00023010"/>
    </source>
</evidence>
<keyword evidence="4" id="KW-0158">Chromosome</keyword>
<evidence type="ECO:0000256" key="8">
    <source>
        <dbReference type="ARBA" id="ARBA00022776"/>
    </source>
</evidence>
<evidence type="ECO:0000256" key="7">
    <source>
        <dbReference type="ARBA" id="ARBA00022737"/>
    </source>
</evidence>
<evidence type="ECO:0000256" key="11">
    <source>
        <dbReference type="ARBA" id="ARBA00022838"/>
    </source>
</evidence>
<accession>A0A8T0APE2</accession>
<dbReference type="PANTHER" id="PTHR22806">
    <property type="entry name" value="NUCLEOPORIN NUP37 P37 -RELATED"/>
    <property type="match status" value="1"/>
</dbReference>
<feature type="repeat" description="WD" evidence="22">
    <location>
        <begin position="199"/>
        <end position="241"/>
    </location>
</feature>
<dbReference type="GO" id="GO:0015031">
    <property type="term" value="P:protein transport"/>
    <property type="evidence" value="ECO:0007669"/>
    <property type="project" value="UniProtKB-KW"/>
</dbReference>
<dbReference type="FunFam" id="2.130.10.10:FF:000168">
    <property type="entry name" value="Nucleoporin Nup37"/>
    <property type="match status" value="1"/>
</dbReference>
<evidence type="ECO:0000313" key="24">
    <source>
        <dbReference type="Proteomes" id="UP000606274"/>
    </source>
</evidence>
<dbReference type="GO" id="GO:0051301">
    <property type="term" value="P:cell division"/>
    <property type="evidence" value="ECO:0007669"/>
    <property type="project" value="UniProtKB-KW"/>
</dbReference>
<dbReference type="Gene3D" id="2.130.10.10">
    <property type="entry name" value="YVTN repeat-like/Quinoprotein amine dehydrogenase"/>
    <property type="match status" value="1"/>
</dbReference>
<dbReference type="InterPro" id="IPR001680">
    <property type="entry name" value="WD40_rpt"/>
</dbReference>
<keyword evidence="17" id="KW-0137">Centromere</keyword>
<sequence length="405" mass="45434">MQSMAISFRLNPEVKRANPEIKEIAIILNEFERRVFFFFDKHDTRARSGFIKTTAVLGSIRKGGVVVTLSAAAAVSVLMMQEEAGHSATYSLPCDGSVHVVEFSPYDCGSASSLLAYAENQHVVVGTCRFQEEDKDVDGVEFNALRVFMHGVRVDALAWSPESRLDKLPQMIRFCTASADRKLRLNTSDLQKLDELTVMEGHTSYINHVIFEPTEGKQIASVSDDHTCRVWDLEGNETVLFRLWSPGVTVCWHPEEVYKLMVAEKKGTIRFYDLVTHQAILSLESGQMPLMSADWCLTNTIKVGAVVGSDWVIWDITRSSYPQDKRPVHLDKARLFRWSRANENLFATTGCPGKISSQLLVHHLSHPQPVMIGSSVVGSGLSWHRTLPLCVIAGDRKLSFWMTEM</sequence>
<evidence type="ECO:0000256" key="14">
    <source>
        <dbReference type="ARBA" id="ARBA00023132"/>
    </source>
</evidence>
<evidence type="ECO:0000256" key="1">
    <source>
        <dbReference type="ARBA" id="ARBA00004567"/>
    </source>
</evidence>
<evidence type="ECO:0000256" key="3">
    <source>
        <dbReference type="ARBA" id="ARBA00022448"/>
    </source>
</evidence>
<keyword evidence="13" id="KW-0811">Translocation</keyword>
<evidence type="ECO:0000256" key="9">
    <source>
        <dbReference type="ARBA" id="ARBA00022816"/>
    </source>
</evidence>
<evidence type="ECO:0000256" key="19">
    <source>
        <dbReference type="ARBA" id="ARBA00062724"/>
    </source>
</evidence>
<gene>
    <name evidence="23" type="ORF">HF521_007596</name>
</gene>
<keyword evidence="15" id="KW-0539">Nucleus</keyword>
<dbReference type="PROSITE" id="PS00678">
    <property type="entry name" value="WD_REPEATS_1"/>
    <property type="match status" value="1"/>
</dbReference>
<keyword evidence="5 22" id="KW-0853">WD repeat</keyword>
<organism evidence="23 24">
    <name type="scientific">Silurus meridionalis</name>
    <name type="common">Southern catfish</name>
    <name type="synonym">Silurus soldatovi meridionalis</name>
    <dbReference type="NCBI Taxonomy" id="175797"/>
    <lineage>
        <taxon>Eukaryota</taxon>
        <taxon>Metazoa</taxon>
        <taxon>Chordata</taxon>
        <taxon>Craniata</taxon>
        <taxon>Vertebrata</taxon>
        <taxon>Euteleostomi</taxon>
        <taxon>Actinopterygii</taxon>
        <taxon>Neopterygii</taxon>
        <taxon>Teleostei</taxon>
        <taxon>Ostariophysi</taxon>
        <taxon>Siluriformes</taxon>
        <taxon>Siluridae</taxon>
        <taxon>Silurus</taxon>
    </lineage>
</organism>
<keyword evidence="14" id="KW-0906">Nuclear pore complex</keyword>
<dbReference type="InterPro" id="IPR037626">
    <property type="entry name" value="NUP37"/>
</dbReference>
<dbReference type="SUPFAM" id="SSF50978">
    <property type="entry name" value="WD40 repeat-like"/>
    <property type="match status" value="1"/>
</dbReference>
<protein>
    <recommendedName>
        <fullName evidence="20">Nucleoporin Nup37</fullName>
    </recommendedName>
    <alternativeName>
        <fullName evidence="21">Nup107-160 subcomplex subunit Nup37</fullName>
    </alternativeName>
</protein>
<dbReference type="GO" id="GO:0031080">
    <property type="term" value="C:nuclear pore outer ring"/>
    <property type="evidence" value="ECO:0007669"/>
    <property type="project" value="InterPro"/>
</dbReference>
<evidence type="ECO:0000256" key="21">
    <source>
        <dbReference type="ARBA" id="ARBA00076652"/>
    </source>
</evidence>
<keyword evidence="24" id="KW-1185">Reference proteome</keyword>
<evidence type="ECO:0000256" key="17">
    <source>
        <dbReference type="ARBA" id="ARBA00023328"/>
    </source>
</evidence>
<keyword evidence="6" id="KW-0132">Cell division</keyword>
<evidence type="ECO:0000256" key="10">
    <source>
        <dbReference type="ARBA" id="ARBA00022829"/>
    </source>
</evidence>
<keyword evidence="12" id="KW-0653">Protein transport</keyword>
<dbReference type="GO" id="GO:0007059">
    <property type="term" value="P:chromosome segregation"/>
    <property type="evidence" value="ECO:0007669"/>
    <property type="project" value="UniProtKB-KW"/>
</dbReference>
<dbReference type="EMBL" id="JABFDY010000018">
    <property type="protein sequence ID" value="KAF7693843.1"/>
    <property type="molecule type" value="Genomic_DNA"/>
</dbReference>
<evidence type="ECO:0000256" key="6">
    <source>
        <dbReference type="ARBA" id="ARBA00022618"/>
    </source>
</evidence>
<dbReference type="PROSITE" id="PS50294">
    <property type="entry name" value="WD_REPEATS_REGION"/>
    <property type="match status" value="1"/>
</dbReference>
<keyword evidence="3" id="KW-0813">Transport</keyword>
<evidence type="ECO:0000256" key="18">
    <source>
        <dbReference type="ARBA" id="ARBA00053706"/>
    </source>
</evidence>
<dbReference type="Pfam" id="PF00400">
    <property type="entry name" value="WD40"/>
    <property type="match status" value="1"/>
</dbReference>
<dbReference type="InterPro" id="IPR019775">
    <property type="entry name" value="WD40_repeat_CS"/>
</dbReference>
<evidence type="ECO:0000256" key="16">
    <source>
        <dbReference type="ARBA" id="ARBA00023306"/>
    </source>
</evidence>
<evidence type="ECO:0000256" key="15">
    <source>
        <dbReference type="ARBA" id="ARBA00023242"/>
    </source>
</evidence>
<evidence type="ECO:0000256" key="20">
    <source>
        <dbReference type="ARBA" id="ARBA00068271"/>
    </source>
</evidence>
<dbReference type="PROSITE" id="PS50082">
    <property type="entry name" value="WD_REPEATS_2"/>
    <property type="match status" value="1"/>
</dbReference>
<comment type="subunit">
    <text evidence="19">Component of the Nup107-160 subcomplex of the nuclear pore complex (NPC). The Nup107-160 subcomplex includes NUP160, NUP133, NUP107, NUP98, NUP85, NUP43, NUP37, SEH1 and SEC13.</text>
</comment>
<dbReference type="AlphaFoldDB" id="A0A8T0APE2"/>
<comment type="subcellular location">
    <subcellularLocation>
        <location evidence="2">Chromosome</location>
        <location evidence="2">Centromere</location>
        <location evidence="2">Kinetochore</location>
    </subcellularLocation>
    <subcellularLocation>
        <location evidence="1">Nucleus</location>
        <location evidence="1">Nuclear pore complex</location>
    </subcellularLocation>
</comment>
<evidence type="ECO:0000256" key="2">
    <source>
        <dbReference type="ARBA" id="ARBA00004629"/>
    </source>
</evidence>
<dbReference type="InterPro" id="IPR036322">
    <property type="entry name" value="WD40_repeat_dom_sf"/>
</dbReference>
<keyword evidence="11" id="KW-0995">Kinetochore</keyword>
<dbReference type="Proteomes" id="UP000606274">
    <property type="component" value="Unassembled WGS sequence"/>
</dbReference>
<evidence type="ECO:0000256" key="22">
    <source>
        <dbReference type="PROSITE-ProRule" id="PRU00221"/>
    </source>
</evidence>
<evidence type="ECO:0000256" key="4">
    <source>
        <dbReference type="ARBA" id="ARBA00022454"/>
    </source>
</evidence>
<name>A0A8T0APE2_SILME</name>
<keyword evidence="16" id="KW-0131">Cell cycle</keyword>
<keyword evidence="9" id="KW-0509">mRNA transport</keyword>
<evidence type="ECO:0000313" key="23">
    <source>
        <dbReference type="EMBL" id="KAF7693843.1"/>
    </source>
</evidence>
<keyword evidence="7" id="KW-0677">Repeat</keyword>
<keyword evidence="8" id="KW-0498">Mitosis</keyword>
<comment type="function">
    <text evidence="18">Component of the Nup107-160 subcomplex of the nuclear pore complex (NPC). The Nup107-160 subcomplex is required for the assembly of a functional NPC. The Nup107-160 subcomplex is also required for normal kinetochore microtubule attachment, mitotic progression and chromosome segregation.</text>
</comment>
<keyword evidence="10" id="KW-0159">Chromosome partition</keyword>
<dbReference type="PANTHER" id="PTHR22806:SF0">
    <property type="entry name" value="NUCLEOPORIN NUP37"/>
    <property type="match status" value="1"/>
</dbReference>
<evidence type="ECO:0000256" key="12">
    <source>
        <dbReference type="ARBA" id="ARBA00022927"/>
    </source>
</evidence>
<reference evidence="23" key="1">
    <citation type="submission" date="2020-08" db="EMBL/GenBank/DDBJ databases">
        <title>Chromosome-level assembly of Southern catfish (Silurus meridionalis) provides insights into visual adaptation to the nocturnal and benthic lifestyles.</title>
        <authorList>
            <person name="Zhang Y."/>
            <person name="Wang D."/>
            <person name="Peng Z."/>
        </authorList>
    </citation>
    <scope>NUCLEOTIDE SEQUENCE</scope>
    <source>
        <strain evidence="23">SWU-2019-XX</strain>
        <tissue evidence="23">Muscle</tissue>
    </source>
</reference>
<dbReference type="SMART" id="SM00320">
    <property type="entry name" value="WD40"/>
    <property type="match status" value="3"/>
</dbReference>
<comment type="caution">
    <text evidence="23">The sequence shown here is derived from an EMBL/GenBank/DDBJ whole genome shotgun (WGS) entry which is preliminary data.</text>
</comment>
<dbReference type="GO" id="GO:0051028">
    <property type="term" value="P:mRNA transport"/>
    <property type="evidence" value="ECO:0007669"/>
    <property type="project" value="UniProtKB-KW"/>
</dbReference>
<dbReference type="InterPro" id="IPR015943">
    <property type="entry name" value="WD40/YVTN_repeat-like_dom_sf"/>
</dbReference>
<proteinExistence type="predicted"/>
<evidence type="ECO:0000256" key="5">
    <source>
        <dbReference type="ARBA" id="ARBA00022574"/>
    </source>
</evidence>
<dbReference type="GO" id="GO:0000776">
    <property type="term" value="C:kinetochore"/>
    <property type="evidence" value="ECO:0007669"/>
    <property type="project" value="UniProtKB-KW"/>
</dbReference>